<organism evidence="1 2">
    <name type="scientific">Nitrosospira multiformis</name>
    <dbReference type="NCBI Taxonomy" id="1231"/>
    <lineage>
        <taxon>Bacteria</taxon>
        <taxon>Pseudomonadati</taxon>
        <taxon>Pseudomonadota</taxon>
        <taxon>Betaproteobacteria</taxon>
        <taxon>Nitrosomonadales</taxon>
        <taxon>Nitrosomonadaceae</taxon>
        <taxon>Nitrosospira</taxon>
    </lineage>
</organism>
<name>A0A1H8FDF5_9PROT</name>
<sequence>MKVKSNEVEQVAKSEINGVSPRPLYTLRKFAERNSNFTTLSAITNQHFKSRPRFSTSGIVPGNGMHDFGVFVRIGRRVLVDEEAYFRWLHAQQNGDRK</sequence>
<gene>
    <name evidence="1" type="ORF">SAMN05216404_103298</name>
</gene>
<proteinExistence type="predicted"/>
<dbReference type="AlphaFoldDB" id="A0A1H8FDF5"/>
<protein>
    <submittedName>
        <fullName evidence="1">Uncharacterized protein</fullName>
    </submittedName>
</protein>
<evidence type="ECO:0000313" key="2">
    <source>
        <dbReference type="Proteomes" id="UP000183898"/>
    </source>
</evidence>
<dbReference type="Proteomes" id="UP000183898">
    <property type="component" value="Unassembled WGS sequence"/>
</dbReference>
<reference evidence="1 2" key="1">
    <citation type="submission" date="2016-10" db="EMBL/GenBank/DDBJ databases">
        <authorList>
            <person name="de Groot N.N."/>
        </authorList>
    </citation>
    <scope>NUCLEOTIDE SEQUENCE [LARGE SCALE GENOMIC DNA]</scope>
    <source>
        <strain evidence="1 2">Nl18</strain>
    </source>
</reference>
<dbReference type="RefSeq" id="WP_139176743.1">
    <property type="nucleotide sequence ID" value="NZ_FOCT01000003.1"/>
</dbReference>
<accession>A0A1H8FDF5</accession>
<dbReference type="EMBL" id="FOCT01000003">
    <property type="protein sequence ID" value="SEN29739.1"/>
    <property type="molecule type" value="Genomic_DNA"/>
</dbReference>
<evidence type="ECO:0000313" key="1">
    <source>
        <dbReference type="EMBL" id="SEN29739.1"/>
    </source>
</evidence>